<evidence type="ECO:0000256" key="2">
    <source>
        <dbReference type="ARBA" id="ARBA00022722"/>
    </source>
</evidence>
<comment type="cofactor">
    <cofactor evidence="1">
        <name>Mg(2+)</name>
        <dbReference type="ChEBI" id="CHEBI:18420"/>
    </cofactor>
</comment>
<evidence type="ECO:0000313" key="6">
    <source>
        <dbReference type="Proteomes" id="UP000216857"/>
    </source>
</evidence>
<keyword evidence="6" id="KW-1185">Reference proteome</keyword>
<comment type="caution">
    <text evidence="5">The sequence shown here is derived from an EMBL/GenBank/DDBJ whole genome shotgun (WGS) entry which is preliminary data.</text>
</comment>
<accession>A0A261RGC2</accession>
<sequence>MRESLIEAHGLRLLTAAGQLFLKFTSPARRSVPDRIRLAPIPPEHRELVARYVSFVELKATGKKPTAAQEREHARLRALGYDVRVIDSKAGVNDYVNEVTT</sequence>
<dbReference type="EMBL" id="NEVJ01000002">
    <property type="protein sequence ID" value="OZI23722.1"/>
    <property type="molecule type" value="Genomic_DNA"/>
</dbReference>
<keyword evidence="3" id="KW-0378">Hydrolase</keyword>
<dbReference type="Proteomes" id="UP000216857">
    <property type="component" value="Unassembled WGS sequence"/>
</dbReference>
<evidence type="ECO:0000259" key="4">
    <source>
        <dbReference type="SMART" id="SM00990"/>
    </source>
</evidence>
<reference evidence="5" key="1">
    <citation type="submission" date="2017-05" db="EMBL/GenBank/DDBJ databases">
        <title>Complete and WGS of Bordetella genogroups.</title>
        <authorList>
            <person name="Spilker T."/>
            <person name="Lipuma J."/>
        </authorList>
    </citation>
    <scope>NUCLEOTIDE SEQUENCE</scope>
    <source>
        <strain evidence="5">AU21707</strain>
    </source>
</reference>
<dbReference type="GO" id="GO:0016788">
    <property type="term" value="F:hydrolase activity, acting on ester bonds"/>
    <property type="evidence" value="ECO:0007669"/>
    <property type="project" value="InterPro"/>
</dbReference>
<organism evidence="5 6">
    <name type="scientific">Bordetella genomosp. 9</name>
    <dbReference type="NCBI Taxonomy" id="1416803"/>
    <lineage>
        <taxon>Bacteria</taxon>
        <taxon>Pseudomonadati</taxon>
        <taxon>Pseudomonadota</taxon>
        <taxon>Betaproteobacteria</taxon>
        <taxon>Burkholderiales</taxon>
        <taxon>Alcaligenaceae</taxon>
        <taxon>Bordetella</taxon>
    </lineage>
</organism>
<evidence type="ECO:0000256" key="1">
    <source>
        <dbReference type="ARBA" id="ARBA00001946"/>
    </source>
</evidence>
<evidence type="ECO:0000256" key="3">
    <source>
        <dbReference type="ARBA" id="ARBA00022801"/>
    </source>
</evidence>
<dbReference type="GO" id="GO:0004518">
    <property type="term" value="F:nuclease activity"/>
    <property type="evidence" value="ECO:0007669"/>
    <property type="project" value="UniProtKB-KW"/>
</dbReference>
<dbReference type="AlphaFoldDB" id="A0A261RGC2"/>
<dbReference type="GO" id="GO:0003676">
    <property type="term" value="F:nucleic acid binding"/>
    <property type="evidence" value="ECO:0007669"/>
    <property type="project" value="InterPro"/>
</dbReference>
<name>A0A261RGC2_9BORD</name>
<protein>
    <recommendedName>
        <fullName evidence="4">VRR-NUC domain-containing protein</fullName>
    </recommendedName>
</protein>
<keyword evidence="2" id="KW-0540">Nuclease</keyword>
<dbReference type="SMART" id="SM00990">
    <property type="entry name" value="VRR_NUC"/>
    <property type="match status" value="1"/>
</dbReference>
<dbReference type="RefSeq" id="WP_094846683.1">
    <property type="nucleotide sequence ID" value="NZ_NEVJ01000002.1"/>
</dbReference>
<evidence type="ECO:0000313" key="5">
    <source>
        <dbReference type="EMBL" id="OZI23722.1"/>
    </source>
</evidence>
<feature type="domain" description="VRR-NUC" evidence="4">
    <location>
        <begin position="1"/>
        <end position="90"/>
    </location>
</feature>
<dbReference type="InterPro" id="IPR014883">
    <property type="entry name" value="VRR_NUC"/>
</dbReference>
<proteinExistence type="predicted"/>
<gene>
    <name evidence="5" type="ORF">CAL26_09835</name>
</gene>
<dbReference type="InterPro" id="IPR011856">
    <property type="entry name" value="tRNA_endonuc-like_dom_sf"/>
</dbReference>
<dbReference type="Gene3D" id="3.40.1350.10">
    <property type="match status" value="1"/>
</dbReference>
<dbReference type="OrthoDB" id="6706702at2"/>